<dbReference type="InterPro" id="IPR004329">
    <property type="entry name" value="CcmE"/>
</dbReference>
<comment type="caution">
    <text evidence="14">The sequence shown here is derived from an EMBL/GenBank/DDBJ whole genome shotgun (WGS) entry which is preliminary data.</text>
</comment>
<evidence type="ECO:0000256" key="9">
    <source>
        <dbReference type="ARBA" id="ARBA00022989"/>
    </source>
</evidence>
<dbReference type="InterPro" id="IPR036127">
    <property type="entry name" value="CcmE-like_sf"/>
</dbReference>
<reference evidence="14" key="1">
    <citation type="submission" date="2015-01" db="EMBL/GenBank/DDBJ databases">
        <title>Population genomics of rice bacterial leaf blight strains from India.</title>
        <authorList>
            <person name="Midha S."/>
            <person name="Anil M.G."/>
            <person name="Mishra D."/>
            <person name="Brahma K."/>
            <person name="Laha G.S."/>
            <person name="Sundaram R.M."/>
            <person name="Sonti R.V."/>
            <person name="Patil P.B."/>
        </authorList>
    </citation>
    <scope>NUCLEOTIDE SEQUENCE</scope>
    <source>
        <strain evidence="14">BXO512</strain>
    </source>
</reference>
<dbReference type="GO" id="GO:0017003">
    <property type="term" value="P:protein-heme linkage"/>
    <property type="evidence" value="ECO:0007669"/>
    <property type="project" value="UniProtKB-UniRule"/>
</dbReference>
<evidence type="ECO:0000256" key="3">
    <source>
        <dbReference type="ARBA" id="ARBA00022519"/>
    </source>
</evidence>
<comment type="function">
    <text evidence="12 13">Heme chaperone required for the biogenesis of c-type cytochromes. Transiently binds heme delivered by CcmC and transfers the heme to apo-cytochromes in a process facilitated by CcmF and CcmH.</text>
</comment>
<dbReference type="AlphaFoldDB" id="A0A854CGW5"/>
<feature type="topological domain" description="Cytoplasmic" evidence="13">
    <location>
        <begin position="1"/>
        <end position="8"/>
    </location>
</feature>
<evidence type="ECO:0000256" key="5">
    <source>
        <dbReference type="ARBA" id="ARBA00022692"/>
    </source>
</evidence>
<evidence type="ECO:0000256" key="10">
    <source>
        <dbReference type="ARBA" id="ARBA00023004"/>
    </source>
</evidence>
<keyword evidence="10 13" id="KW-0408">Iron</keyword>
<dbReference type="InterPro" id="IPR012340">
    <property type="entry name" value="NA-bd_OB-fold"/>
</dbReference>
<evidence type="ECO:0000256" key="1">
    <source>
        <dbReference type="ARBA" id="ARBA00004533"/>
    </source>
</evidence>
<dbReference type="SMR" id="A0A854CGW5"/>
<keyword evidence="2 13" id="KW-1003">Cell membrane</keyword>
<evidence type="ECO:0000256" key="8">
    <source>
        <dbReference type="ARBA" id="ARBA00022968"/>
    </source>
</evidence>
<dbReference type="SUPFAM" id="SSF82093">
    <property type="entry name" value="Heme chaperone CcmE"/>
    <property type="match status" value="1"/>
</dbReference>
<evidence type="ECO:0000313" key="14">
    <source>
        <dbReference type="EMBL" id="OLG86434.1"/>
    </source>
</evidence>
<organism evidence="14">
    <name type="scientific">Xanthomonas oryzae pv. oryzae</name>
    <dbReference type="NCBI Taxonomy" id="64187"/>
    <lineage>
        <taxon>Bacteria</taxon>
        <taxon>Pseudomonadati</taxon>
        <taxon>Pseudomonadota</taxon>
        <taxon>Gammaproteobacteria</taxon>
        <taxon>Lysobacterales</taxon>
        <taxon>Lysobacteraceae</taxon>
        <taxon>Xanthomonas</taxon>
    </lineage>
</organism>
<protein>
    <recommendedName>
        <fullName evidence="13">Cytochrome c-type biogenesis protein CcmE</fullName>
    </recommendedName>
    <alternativeName>
        <fullName evidence="13">Cytochrome c maturation protein E</fullName>
    </alternativeName>
    <alternativeName>
        <fullName evidence="13">Heme chaperone CcmE</fullName>
    </alternativeName>
</protein>
<evidence type="ECO:0000256" key="12">
    <source>
        <dbReference type="ARBA" id="ARBA00056663"/>
    </source>
</evidence>
<evidence type="ECO:0000256" key="13">
    <source>
        <dbReference type="HAMAP-Rule" id="MF_01959"/>
    </source>
</evidence>
<dbReference type="HAMAP" id="MF_01959">
    <property type="entry name" value="CcmE"/>
    <property type="match status" value="1"/>
</dbReference>
<gene>
    <name evidence="13" type="primary">ccmE</name>
    <name evidence="13" type="synonym">cycJ</name>
    <name evidence="14" type="ORF">BXO512_19675</name>
</gene>
<feature type="binding site" description="axial binding residue" evidence="13">
    <location>
        <position position="127"/>
    </location>
    <ligand>
        <name>heme</name>
        <dbReference type="ChEBI" id="CHEBI:30413"/>
    </ligand>
    <ligandPart>
        <name>Fe</name>
        <dbReference type="ChEBI" id="CHEBI:18248"/>
    </ligandPart>
</feature>
<dbReference type="FunFam" id="2.40.50.140:FF:000104">
    <property type="entry name" value="Cytochrome c-type biogenesis protein CcmE"/>
    <property type="match status" value="1"/>
</dbReference>
<feature type="binding site" description="covalent" evidence="13">
    <location>
        <position position="123"/>
    </location>
    <ligand>
        <name>heme</name>
        <dbReference type="ChEBI" id="CHEBI:30413"/>
    </ligand>
</feature>
<evidence type="ECO:0000256" key="11">
    <source>
        <dbReference type="ARBA" id="ARBA00023136"/>
    </source>
</evidence>
<dbReference type="PANTHER" id="PTHR34128:SF2">
    <property type="entry name" value="CYTOCHROME C-TYPE BIOGENESIS PROTEIN CCME HOMOLOG, MITOCHONDRIAL"/>
    <property type="match status" value="1"/>
</dbReference>
<evidence type="ECO:0000256" key="2">
    <source>
        <dbReference type="ARBA" id="ARBA00022475"/>
    </source>
</evidence>
<feature type="topological domain" description="Extracellular" evidence="13">
    <location>
        <begin position="30"/>
        <end position="156"/>
    </location>
</feature>
<dbReference type="GO" id="GO:0017004">
    <property type="term" value="P:cytochrome complex assembly"/>
    <property type="evidence" value="ECO:0007669"/>
    <property type="project" value="UniProtKB-KW"/>
</dbReference>
<dbReference type="GO" id="GO:0005886">
    <property type="term" value="C:plasma membrane"/>
    <property type="evidence" value="ECO:0007669"/>
    <property type="project" value="UniProtKB-SubCell"/>
</dbReference>
<dbReference type="Pfam" id="PF03100">
    <property type="entry name" value="CcmE"/>
    <property type="match status" value="1"/>
</dbReference>
<dbReference type="NCBIfam" id="NF009637">
    <property type="entry name" value="PRK13159.1"/>
    <property type="match status" value="1"/>
</dbReference>
<keyword evidence="4 13" id="KW-0349">Heme</keyword>
<dbReference type="GO" id="GO:0020037">
    <property type="term" value="F:heme binding"/>
    <property type="evidence" value="ECO:0007669"/>
    <property type="project" value="InterPro"/>
</dbReference>
<dbReference type="EMBL" id="JXEA01000339">
    <property type="protein sequence ID" value="OLG86434.1"/>
    <property type="molecule type" value="Genomic_DNA"/>
</dbReference>
<evidence type="ECO:0000256" key="4">
    <source>
        <dbReference type="ARBA" id="ARBA00022617"/>
    </source>
</evidence>
<keyword evidence="3" id="KW-0997">Cell inner membrane</keyword>
<proteinExistence type="inferred from homology"/>
<dbReference type="PANTHER" id="PTHR34128">
    <property type="entry name" value="CYTOCHROME C-TYPE BIOGENESIS PROTEIN CCME HOMOLOG, MITOCHONDRIAL"/>
    <property type="match status" value="1"/>
</dbReference>
<comment type="subcellular location">
    <subcellularLocation>
        <location evidence="1">Cell inner membrane</location>
    </subcellularLocation>
    <subcellularLocation>
        <location evidence="13">Cell membrane</location>
        <topology evidence="13">Single-pass type II membrane protein</topology>
    </subcellularLocation>
</comment>
<dbReference type="NCBIfam" id="NF009729">
    <property type="entry name" value="PRK13254.1-3"/>
    <property type="match status" value="1"/>
</dbReference>
<dbReference type="RefSeq" id="WP_011259569.1">
    <property type="nucleotide sequence ID" value="NZ_CP011532.1"/>
</dbReference>
<dbReference type="Gene3D" id="2.40.50.140">
    <property type="entry name" value="Nucleic acid-binding proteins"/>
    <property type="match status" value="1"/>
</dbReference>
<dbReference type="GO" id="GO:0046872">
    <property type="term" value="F:metal ion binding"/>
    <property type="evidence" value="ECO:0007669"/>
    <property type="project" value="UniProtKB-KW"/>
</dbReference>
<keyword evidence="6 13" id="KW-0479">Metal-binding</keyword>
<keyword evidence="9 13" id="KW-1133">Transmembrane helix</keyword>
<keyword evidence="11 13" id="KW-0472">Membrane</keyword>
<dbReference type="NCBIfam" id="NF009727">
    <property type="entry name" value="PRK13254.1-1"/>
    <property type="match status" value="1"/>
</dbReference>
<dbReference type="NCBIfam" id="NF009731">
    <property type="entry name" value="PRK13254.1-5"/>
    <property type="match status" value="1"/>
</dbReference>
<comment type="similarity">
    <text evidence="13">Belongs to the CcmE/CycJ family.</text>
</comment>
<keyword evidence="8 13" id="KW-0735">Signal-anchor</keyword>
<keyword evidence="5 13" id="KW-0812">Transmembrane</keyword>
<evidence type="ECO:0000256" key="7">
    <source>
        <dbReference type="ARBA" id="ARBA00022748"/>
    </source>
</evidence>
<keyword evidence="7 13" id="KW-0201">Cytochrome c-type biogenesis</keyword>
<evidence type="ECO:0000256" key="6">
    <source>
        <dbReference type="ARBA" id="ARBA00022723"/>
    </source>
</evidence>
<accession>A0A854CGW5</accession>
<dbReference type="GeneID" id="77337104"/>
<name>A0A854CGW5_XANOO</name>
<sequence length="156" mass="16731">MNATRKQRLCLVIGVLAAAALAVTLIVFALQRNMSYLFTPSQVRAGAAAGYQQFRLGGMVKAGSIQRAADSLKVSFTVIDKNAATPVEYTGILPDLFRDNQSVIANGRMQGGRFVANEVLAKHDETYMPKELKDAMAEGHLGKPIPATAAPLTTPR</sequence>